<dbReference type="SMART" id="SM00990">
    <property type="entry name" value="VRR_NUC"/>
    <property type="match status" value="1"/>
</dbReference>
<dbReference type="GO" id="GO:0003676">
    <property type="term" value="F:nucleic acid binding"/>
    <property type="evidence" value="ECO:0007669"/>
    <property type="project" value="InterPro"/>
</dbReference>
<keyword evidence="3" id="KW-0378">Hydrolase</keyword>
<keyword evidence="2" id="KW-0540">Nuclease</keyword>
<dbReference type="InterPro" id="IPR014883">
    <property type="entry name" value="VRR_NUC"/>
</dbReference>
<evidence type="ECO:0000256" key="3">
    <source>
        <dbReference type="ARBA" id="ARBA00022801"/>
    </source>
</evidence>
<evidence type="ECO:0000313" key="6">
    <source>
        <dbReference type="Proteomes" id="UP000586454"/>
    </source>
</evidence>
<sequence>MGQNPETKLQNDIRLALSKSCIIFRANVGEFYTKYGGYISTGLPDGFPDLFGFRKRDGKMVFIEVKMPKGVVQDNQKHFMEVMDGYDVLHGVARSVEDAERIVEGEGWDLKRKPSLS</sequence>
<feature type="domain" description="VRR-NUC" evidence="4">
    <location>
        <begin position="4"/>
        <end position="97"/>
    </location>
</feature>
<protein>
    <recommendedName>
        <fullName evidence="4">VRR-NUC domain-containing protein</fullName>
    </recommendedName>
</protein>
<dbReference type="EMBL" id="CAIJCS010000019">
    <property type="protein sequence ID" value="CAC9931729.1"/>
    <property type="molecule type" value="Genomic_DNA"/>
</dbReference>
<comment type="cofactor">
    <cofactor evidence="1">
        <name>Mg(2+)</name>
        <dbReference type="ChEBI" id="CHEBI:18420"/>
    </cofactor>
</comment>
<accession>A0A6V6Y400</accession>
<dbReference type="Pfam" id="PF08774">
    <property type="entry name" value="VRR_NUC"/>
    <property type="match status" value="1"/>
</dbReference>
<organism evidence="5 6">
    <name type="scientific">Aedoeadaptatus nemausensis</name>
    <dbReference type="NCBI Taxonomy" id="2582829"/>
    <lineage>
        <taxon>Bacteria</taxon>
        <taxon>Bacillati</taxon>
        <taxon>Bacillota</taxon>
        <taxon>Tissierellia</taxon>
        <taxon>Tissierellales</taxon>
        <taxon>Peptoniphilaceae</taxon>
        <taxon>Aedoeadaptatus</taxon>
    </lineage>
</organism>
<dbReference type="Proteomes" id="UP000586454">
    <property type="component" value="Unassembled WGS sequence"/>
</dbReference>
<name>A0A6V6Y400_9FIRM</name>
<evidence type="ECO:0000256" key="1">
    <source>
        <dbReference type="ARBA" id="ARBA00001946"/>
    </source>
</evidence>
<proteinExistence type="predicted"/>
<reference evidence="5 6" key="1">
    <citation type="submission" date="2020-06" db="EMBL/GenBank/DDBJ databases">
        <authorList>
            <person name="Criscuolo A."/>
        </authorList>
    </citation>
    <scope>NUCLEOTIDE SEQUENCE [LARGE SCALE GENOMIC DNA]</scope>
    <source>
        <strain evidence="5">1804121828</strain>
    </source>
</reference>
<comment type="caution">
    <text evidence="5">The sequence shown here is derived from an EMBL/GenBank/DDBJ whole genome shotgun (WGS) entry which is preliminary data.</text>
</comment>
<keyword evidence="6" id="KW-1185">Reference proteome</keyword>
<evidence type="ECO:0000259" key="4">
    <source>
        <dbReference type="SMART" id="SM00990"/>
    </source>
</evidence>
<dbReference type="Gene3D" id="3.40.1350.10">
    <property type="match status" value="1"/>
</dbReference>
<gene>
    <name evidence="5" type="ORF">PEPNEM18_01061</name>
</gene>
<dbReference type="GO" id="GO:0004518">
    <property type="term" value="F:nuclease activity"/>
    <property type="evidence" value="ECO:0007669"/>
    <property type="project" value="UniProtKB-KW"/>
</dbReference>
<dbReference type="RefSeq" id="WP_180499992.1">
    <property type="nucleotide sequence ID" value="NZ_CAIJCS010000019.1"/>
</dbReference>
<dbReference type="InterPro" id="IPR011856">
    <property type="entry name" value="tRNA_endonuc-like_dom_sf"/>
</dbReference>
<dbReference type="GO" id="GO:0016788">
    <property type="term" value="F:hydrolase activity, acting on ester bonds"/>
    <property type="evidence" value="ECO:0007669"/>
    <property type="project" value="InterPro"/>
</dbReference>
<dbReference type="AlphaFoldDB" id="A0A6V6Y400"/>
<evidence type="ECO:0000256" key="2">
    <source>
        <dbReference type="ARBA" id="ARBA00022722"/>
    </source>
</evidence>
<evidence type="ECO:0000313" key="5">
    <source>
        <dbReference type="EMBL" id="CAC9931729.1"/>
    </source>
</evidence>